<evidence type="ECO:0000313" key="3">
    <source>
        <dbReference type="Proteomes" id="UP000234512"/>
    </source>
</evidence>
<evidence type="ECO:0000313" key="2">
    <source>
        <dbReference type="EMBL" id="PLC44860.1"/>
    </source>
</evidence>
<organism evidence="2 3">
    <name type="scientific">Lacticaseibacillus paracasei</name>
    <name type="common">Lactobacillus paracasei</name>
    <dbReference type="NCBI Taxonomy" id="1597"/>
    <lineage>
        <taxon>Bacteria</taxon>
        <taxon>Bacillati</taxon>
        <taxon>Bacillota</taxon>
        <taxon>Bacilli</taxon>
        <taxon>Lactobacillales</taxon>
        <taxon>Lactobacillaceae</taxon>
        <taxon>Lacticaseibacillus</taxon>
    </lineage>
</organism>
<reference evidence="2 3" key="1">
    <citation type="journal article" date="2018" name="Genome Announc.">
        <title>Draft Genome Sequence of Lactobacillus paracasei DUP 13076, Which Exhibits Potent Antipathogenic Effects against Salmonella enterica Serovars Enteritidis, Typhimurium, and Heidelberg.</title>
        <authorList>
            <person name="Muyyarikkandy M.S."/>
            <person name="Alqahtani F.H."/>
            <person name="Mandoiu I."/>
            <person name="Amalaradjou M.A."/>
        </authorList>
    </citation>
    <scope>NUCLEOTIDE SEQUENCE [LARGE SCALE GENOMIC DNA]</scope>
    <source>
        <strain evidence="2 3">DUP 13076</strain>
    </source>
</reference>
<protein>
    <submittedName>
        <fullName evidence="2">Phage portal protein</fullName>
    </submittedName>
</protein>
<dbReference type="EMBL" id="PKQJ01000064">
    <property type="protein sequence ID" value="PLC44860.1"/>
    <property type="molecule type" value="Genomic_DNA"/>
</dbReference>
<dbReference type="AlphaFoldDB" id="A0AB36X6V4"/>
<accession>A0AB36X6V4</accession>
<comment type="caution">
    <text evidence="2">The sequence shown here is derived from an EMBL/GenBank/DDBJ whole genome shotgun (WGS) entry which is preliminary data.</text>
</comment>
<name>A0AB36X6V4_LACPA</name>
<gene>
    <name evidence="2" type="ORF">C0Q90_16050</name>
    <name evidence="1" type="ORF">C0Q90_16060</name>
</gene>
<evidence type="ECO:0000313" key="1">
    <source>
        <dbReference type="EMBL" id="PLC44858.1"/>
    </source>
</evidence>
<dbReference type="Proteomes" id="UP000234512">
    <property type="component" value="Unassembled WGS sequence"/>
</dbReference>
<proteinExistence type="predicted"/>
<sequence>MAFWNNLFHRKNSGVTVTPEYKLVTNYGNGFFGWNGKVYESDIIRSAIEVKATTI</sequence>
<feature type="non-terminal residue" evidence="2">
    <location>
        <position position="55"/>
    </location>
</feature>
<dbReference type="EMBL" id="PKQJ01000065">
    <property type="protein sequence ID" value="PLC44858.1"/>
    <property type="molecule type" value="Genomic_DNA"/>
</dbReference>